<accession>A0A3S3R3X6</accession>
<dbReference type="Proteomes" id="UP000287853">
    <property type="component" value="Unassembled WGS sequence"/>
</dbReference>
<evidence type="ECO:0000256" key="1">
    <source>
        <dbReference type="ARBA" id="ARBA00022679"/>
    </source>
</evidence>
<dbReference type="Gene3D" id="3.30.460.10">
    <property type="entry name" value="Beta Polymerase, domain 2"/>
    <property type="match status" value="1"/>
</dbReference>
<comment type="similarity">
    <text evidence="2">Belongs to the tRNA nucleotidyltransferase/poly(A) polymerase family.</text>
</comment>
<evidence type="ECO:0000256" key="2">
    <source>
        <dbReference type="RuleBase" id="RU003953"/>
    </source>
</evidence>
<keyword evidence="1 2" id="KW-0808">Transferase</keyword>
<dbReference type="InterPro" id="IPR002646">
    <property type="entry name" value="PolA_pol_head_dom"/>
</dbReference>
<dbReference type="SUPFAM" id="SSF81301">
    <property type="entry name" value="Nucleotidyltransferase"/>
    <property type="match status" value="1"/>
</dbReference>
<dbReference type="GO" id="GO:0006396">
    <property type="term" value="P:RNA processing"/>
    <property type="evidence" value="ECO:0007669"/>
    <property type="project" value="InterPro"/>
</dbReference>
<evidence type="ECO:0000259" key="3">
    <source>
        <dbReference type="Pfam" id="PF01743"/>
    </source>
</evidence>
<proteinExistence type="inferred from homology"/>
<keyword evidence="4" id="KW-0548">Nucleotidyltransferase</keyword>
<dbReference type="EMBL" id="MTKO01000111">
    <property type="protein sequence ID" value="RWX43732.1"/>
    <property type="molecule type" value="Genomic_DNA"/>
</dbReference>
<dbReference type="GO" id="GO:0003723">
    <property type="term" value="F:RNA binding"/>
    <property type="evidence" value="ECO:0007669"/>
    <property type="project" value="UniProtKB-KW"/>
</dbReference>
<keyword evidence="2" id="KW-0694">RNA-binding</keyword>
<evidence type="ECO:0000313" key="5">
    <source>
        <dbReference type="Proteomes" id="UP000287853"/>
    </source>
</evidence>
<evidence type="ECO:0000313" key="4">
    <source>
        <dbReference type="EMBL" id="RWX43732.1"/>
    </source>
</evidence>
<feature type="domain" description="Poly A polymerase head" evidence="3">
    <location>
        <begin position="41"/>
        <end position="93"/>
    </location>
</feature>
<comment type="caution">
    <text evidence="4">The sequence shown here is derived from an EMBL/GenBank/DDBJ whole genome shotgun (WGS) entry which is preliminary data.</text>
</comment>
<keyword evidence="5" id="KW-1185">Reference proteome</keyword>
<organism evidence="4 5">
    <name type="scientific">Candidatus Electrothrix aarhusensis</name>
    <dbReference type="NCBI Taxonomy" id="1859131"/>
    <lineage>
        <taxon>Bacteria</taxon>
        <taxon>Pseudomonadati</taxon>
        <taxon>Thermodesulfobacteriota</taxon>
        <taxon>Desulfobulbia</taxon>
        <taxon>Desulfobulbales</taxon>
        <taxon>Desulfobulbaceae</taxon>
        <taxon>Candidatus Electrothrix</taxon>
    </lineage>
</organism>
<dbReference type="Pfam" id="PF01743">
    <property type="entry name" value="PolyA_pol"/>
    <property type="match status" value="1"/>
</dbReference>
<name>A0A3S3R3X6_9BACT</name>
<protein>
    <submittedName>
        <fullName evidence="4">Poly A polymerase head domain-containing protein</fullName>
        <ecNumber evidence="4">2.7.7.19</ecNumber>
    </submittedName>
</protein>
<dbReference type="InterPro" id="IPR043519">
    <property type="entry name" value="NT_sf"/>
</dbReference>
<dbReference type="AlphaFoldDB" id="A0A3S3R3X6"/>
<sequence>MEQENKHQDQQTFTVARIAALFPKDLVEKLALVQRELGGEVYLVGGSVRDLVLGRIPGDLDLTVAYDAEQWAERLRQLTGGTYVELGREEGAAGWCSGRGWT</sequence>
<dbReference type="GO" id="GO:1990817">
    <property type="term" value="F:poly(A) RNA polymerase activity"/>
    <property type="evidence" value="ECO:0007669"/>
    <property type="project" value="UniProtKB-EC"/>
</dbReference>
<dbReference type="EC" id="2.7.7.19" evidence="4"/>
<reference evidence="4 5" key="1">
    <citation type="submission" date="2017-01" db="EMBL/GenBank/DDBJ databases">
        <title>The cable genome- insights into the physiology and evolution of filamentous bacteria capable of sulfide oxidation via long distance electron transfer.</title>
        <authorList>
            <person name="Schreiber L."/>
            <person name="Bjerg J.T."/>
            <person name="Boggild A."/>
            <person name="Van De Vossenberg J."/>
            <person name="Meysman F."/>
            <person name="Nielsen L.P."/>
            <person name="Schramm A."/>
            <person name="Kjeldsen K.U."/>
        </authorList>
    </citation>
    <scope>NUCLEOTIDE SEQUENCE [LARGE SCALE GENOMIC DNA]</scope>
    <source>
        <strain evidence="4">MCF</strain>
    </source>
</reference>
<gene>
    <name evidence="4" type="ORF">H206_02576</name>
</gene>